<sequence>MLVILKEKFVSFDEGLSVVIAELAVDSKTELPTESGIEGRKLSPASLAWEISTGEFYGFGSDGKWVNQTTGEPYEPTPAPEPEPEPDPEPDPESETE</sequence>
<dbReference type="AlphaFoldDB" id="A0A1K1PQQ6"/>
<evidence type="ECO:0000313" key="2">
    <source>
        <dbReference type="EMBL" id="SFW49781.1"/>
    </source>
</evidence>
<evidence type="ECO:0000313" key="3">
    <source>
        <dbReference type="Proteomes" id="UP000183461"/>
    </source>
</evidence>
<proteinExistence type="predicted"/>
<dbReference type="Proteomes" id="UP000183461">
    <property type="component" value="Unassembled WGS sequence"/>
</dbReference>
<feature type="compositionally biased region" description="Acidic residues" evidence="1">
    <location>
        <begin position="82"/>
        <end position="97"/>
    </location>
</feature>
<feature type="region of interest" description="Disordered" evidence="1">
    <location>
        <begin position="60"/>
        <end position="97"/>
    </location>
</feature>
<dbReference type="EMBL" id="FPIP01000010">
    <property type="protein sequence ID" value="SFW49781.1"/>
    <property type="molecule type" value="Genomic_DNA"/>
</dbReference>
<dbReference type="RefSeq" id="WP_072301108.1">
    <property type="nucleotide sequence ID" value="NZ_FPIP01000010.1"/>
</dbReference>
<gene>
    <name evidence="2" type="ORF">SAMN02910280_0036</name>
</gene>
<accession>A0A1K1PQQ6</accession>
<organism evidence="2 3">
    <name type="scientific">Ruminococcus flavefaciens</name>
    <dbReference type="NCBI Taxonomy" id="1265"/>
    <lineage>
        <taxon>Bacteria</taxon>
        <taxon>Bacillati</taxon>
        <taxon>Bacillota</taxon>
        <taxon>Clostridia</taxon>
        <taxon>Eubacteriales</taxon>
        <taxon>Oscillospiraceae</taxon>
        <taxon>Ruminococcus</taxon>
    </lineage>
</organism>
<reference evidence="2 3" key="1">
    <citation type="submission" date="2016-11" db="EMBL/GenBank/DDBJ databases">
        <authorList>
            <person name="Jaros S."/>
            <person name="Januszkiewicz K."/>
            <person name="Wedrychowicz H."/>
        </authorList>
    </citation>
    <scope>NUCLEOTIDE SEQUENCE [LARGE SCALE GENOMIC DNA]</scope>
    <source>
        <strain evidence="2 3">YL228</strain>
    </source>
</reference>
<protein>
    <submittedName>
        <fullName evidence="2">Uncharacterized protein</fullName>
    </submittedName>
</protein>
<evidence type="ECO:0000256" key="1">
    <source>
        <dbReference type="SAM" id="MobiDB-lite"/>
    </source>
</evidence>
<name>A0A1K1PQQ6_RUMFL</name>